<accession>A0ABX1QDL3</accession>
<dbReference type="PROSITE" id="PS51007">
    <property type="entry name" value="CYTC"/>
    <property type="match status" value="2"/>
</dbReference>
<dbReference type="Gene3D" id="1.10.760.10">
    <property type="entry name" value="Cytochrome c-like domain"/>
    <property type="match status" value="2"/>
</dbReference>
<dbReference type="InterPro" id="IPR024167">
    <property type="entry name" value="Cytochrome_c4-like"/>
</dbReference>
<name>A0ABX1QDL3_9RHOO</name>
<dbReference type="PANTHER" id="PTHR33751:SF9">
    <property type="entry name" value="CYTOCHROME C4"/>
    <property type="match status" value="1"/>
</dbReference>
<evidence type="ECO:0000256" key="7">
    <source>
        <dbReference type="ARBA" id="ARBA00023004"/>
    </source>
</evidence>
<evidence type="ECO:0000256" key="3">
    <source>
        <dbReference type="ARBA" id="ARBA00022617"/>
    </source>
</evidence>
<organism evidence="11 12">
    <name type="scientific">Aromatoleum diolicum</name>
    <dbReference type="NCBI Taxonomy" id="75796"/>
    <lineage>
        <taxon>Bacteria</taxon>
        <taxon>Pseudomonadati</taxon>
        <taxon>Pseudomonadota</taxon>
        <taxon>Betaproteobacteria</taxon>
        <taxon>Rhodocyclales</taxon>
        <taxon>Rhodocyclaceae</taxon>
        <taxon>Aromatoleum</taxon>
    </lineage>
</organism>
<evidence type="ECO:0000256" key="2">
    <source>
        <dbReference type="ARBA" id="ARBA00022448"/>
    </source>
</evidence>
<keyword evidence="6" id="KW-0249">Electron transport</keyword>
<dbReference type="PIRSF" id="PIRSF000005">
    <property type="entry name" value="Cytochrome_c4"/>
    <property type="match status" value="1"/>
</dbReference>
<dbReference type="Pfam" id="PF00034">
    <property type="entry name" value="Cytochrom_C"/>
    <property type="match status" value="1"/>
</dbReference>
<evidence type="ECO:0000256" key="5">
    <source>
        <dbReference type="ARBA" id="ARBA00022764"/>
    </source>
</evidence>
<protein>
    <submittedName>
        <fullName evidence="11">C-type cytochrome</fullName>
    </submittedName>
</protein>
<evidence type="ECO:0000313" key="11">
    <source>
        <dbReference type="EMBL" id="NMG76383.1"/>
    </source>
</evidence>
<comment type="caution">
    <text evidence="11">The sequence shown here is derived from an EMBL/GenBank/DDBJ whole genome shotgun (WGS) entry which is preliminary data.</text>
</comment>
<feature type="domain" description="Cytochrome c" evidence="10">
    <location>
        <begin position="111"/>
        <end position="199"/>
    </location>
</feature>
<feature type="chain" id="PRO_5045382256" evidence="9">
    <location>
        <begin position="22"/>
        <end position="199"/>
    </location>
</feature>
<feature type="domain" description="Cytochrome c" evidence="10">
    <location>
        <begin position="14"/>
        <end position="101"/>
    </location>
</feature>
<keyword evidence="2" id="KW-0813">Transport</keyword>
<evidence type="ECO:0000256" key="4">
    <source>
        <dbReference type="ARBA" id="ARBA00022723"/>
    </source>
</evidence>
<sequence>MRVRVCMVVALMLAAVPVAEAAVDRPVEQLVRERCRKCHGLNGLSSEPEFPKLAGQDPDYLTRQMANFKTGVRKSARMKQRVADLSGGEMRALAEYFSEKSLVPERTADPALVEIGRRIYFSGQPTQGVTACTTCHGPAGRGAIYLPRLAGQHAEYLAAQLRAFRSHSRTSPNMVMHTVVENITDPEIEAVAQFLSVME</sequence>
<keyword evidence="12" id="KW-1185">Reference proteome</keyword>
<keyword evidence="4 8" id="KW-0479">Metal-binding</keyword>
<keyword evidence="9" id="KW-0732">Signal</keyword>
<dbReference type="PANTHER" id="PTHR33751">
    <property type="entry name" value="CBB3-TYPE CYTOCHROME C OXIDASE SUBUNIT FIXP"/>
    <property type="match status" value="1"/>
</dbReference>
<dbReference type="EMBL" id="WTVQ01000031">
    <property type="protein sequence ID" value="NMG76383.1"/>
    <property type="molecule type" value="Genomic_DNA"/>
</dbReference>
<gene>
    <name evidence="11" type="ORF">GPA25_16615</name>
</gene>
<evidence type="ECO:0000313" key="12">
    <source>
        <dbReference type="Proteomes" id="UP000648984"/>
    </source>
</evidence>
<dbReference type="InterPro" id="IPR036909">
    <property type="entry name" value="Cyt_c-like_dom_sf"/>
</dbReference>
<keyword evidence="5" id="KW-0574">Periplasm</keyword>
<keyword evidence="7 8" id="KW-0408">Iron</keyword>
<keyword evidence="3 8" id="KW-0349">Heme</keyword>
<comment type="subcellular location">
    <subcellularLocation>
        <location evidence="1">Periplasm</location>
    </subcellularLocation>
</comment>
<reference evidence="11 12" key="1">
    <citation type="submission" date="2019-12" db="EMBL/GenBank/DDBJ databases">
        <title>Comparative genomics gives insights into the taxonomy of the Azoarcus-Aromatoleum group and reveals separate origins of nif in the plant-associated Azoarcus and non-plant-associated Aromatoleum sub-groups.</title>
        <authorList>
            <person name="Lafos M."/>
            <person name="Maluk M."/>
            <person name="Batista M."/>
            <person name="Junghare M."/>
            <person name="Carmona M."/>
            <person name="Faoro H."/>
            <person name="Cruz L.M."/>
            <person name="Battistoni F."/>
            <person name="De Souza E."/>
            <person name="Pedrosa F."/>
            <person name="Chen W.-M."/>
            <person name="Poole P.S."/>
            <person name="Dixon R.A."/>
            <person name="James E.K."/>
        </authorList>
    </citation>
    <scope>NUCLEOTIDE SEQUENCE [LARGE SCALE GENOMIC DNA]</scope>
    <source>
        <strain evidence="11 12">22Lin</strain>
    </source>
</reference>
<evidence type="ECO:0000256" key="1">
    <source>
        <dbReference type="ARBA" id="ARBA00004418"/>
    </source>
</evidence>
<dbReference type="Proteomes" id="UP000648984">
    <property type="component" value="Unassembled WGS sequence"/>
</dbReference>
<evidence type="ECO:0000256" key="6">
    <source>
        <dbReference type="ARBA" id="ARBA00022982"/>
    </source>
</evidence>
<dbReference type="SUPFAM" id="SSF46626">
    <property type="entry name" value="Cytochrome c"/>
    <property type="match status" value="2"/>
</dbReference>
<evidence type="ECO:0000259" key="10">
    <source>
        <dbReference type="PROSITE" id="PS51007"/>
    </source>
</evidence>
<dbReference type="InterPro" id="IPR050597">
    <property type="entry name" value="Cytochrome_c_Oxidase_Subunit"/>
</dbReference>
<dbReference type="InterPro" id="IPR009056">
    <property type="entry name" value="Cyt_c-like_dom"/>
</dbReference>
<feature type="signal peptide" evidence="9">
    <location>
        <begin position="1"/>
        <end position="21"/>
    </location>
</feature>
<evidence type="ECO:0000256" key="9">
    <source>
        <dbReference type="SAM" id="SignalP"/>
    </source>
</evidence>
<proteinExistence type="predicted"/>
<evidence type="ECO:0000256" key="8">
    <source>
        <dbReference type="PROSITE-ProRule" id="PRU00433"/>
    </source>
</evidence>
<dbReference type="RefSeq" id="WP_169261528.1">
    <property type="nucleotide sequence ID" value="NZ_WTVQ01000031.1"/>
</dbReference>
<dbReference type="Pfam" id="PF13442">
    <property type="entry name" value="Cytochrome_CBB3"/>
    <property type="match status" value="1"/>
</dbReference>